<keyword evidence="13" id="KW-1185">Reference proteome</keyword>
<dbReference type="InterPro" id="IPR041555">
    <property type="entry name" value="MG3"/>
</dbReference>
<name>W5M7E6_LEPOC</name>
<dbReference type="InterPro" id="IPR041813">
    <property type="entry name" value="A2M_TED"/>
</dbReference>
<dbReference type="Gene3D" id="2.60.40.1940">
    <property type="match status" value="1"/>
</dbReference>
<evidence type="ECO:0000256" key="1">
    <source>
        <dbReference type="ARBA" id="ARBA00004613"/>
    </source>
</evidence>
<proteinExistence type="inferred from homology"/>
<dbReference type="GO" id="GO:0007399">
    <property type="term" value="P:nervous system development"/>
    <property type="evidence" value="ECO:0007669"/>
    <property type="project" value="UniProtKB-ARBA"/>
</dbReference>
<reference evidence="13" key="1">
    <citation type="submission" date="2011-12" db="EMBL/GenBank/DDBJ databases">
        <title>The Draft Genome of Lepisosteus oculatus.</title>
        <authorList>
            <consortium name="The Broad Institute Genome Assembly &amp; Analysis Group"/>
            <consortium name="Computational R&amp;D Group"/>
            <consortium name="and Sequencing Platform"/>
            <person name="Di Palma F."/>
            <person name="Alfoldi J."/>
            <person name="Johnson J."/>
            <person name="Berlin A."/>
            <person name="Gnerre S."/>
            <person name="Jaffe D."/>
            <person name="MacCallum I."/>
            <person name="Young S."/>
            <person name="Walker B.J."/>
            <person name="Lander E.S."/>
            <person name="Lindblad-Toh K."/>
        </authorList>
    </citation>
    <scope>NUCLEOTIDE SEQUENCE [LARGE SCALE GENOMIC DNA]</scope>
</reference>
<dbReference type="InterPro" id="IPR019742">
    <property type="entry name" value="MacrogloblnA2_CS"/>
</dbReference>
<dbReference type="Gene3D" id="2.60.40.10">
    <property type="entry name" value="Immunoglobulins"/>
    <property type="match status" value="2"/>
</dbReference>
<dbReference type="PANTHER" id="PTHR11412:SF160">
    <property type="entry name" value="ALPHA-2-MACROGLOBULIN-LIKE PROTEIN 1"/>
    <property type="match status" value="1"/>
</dbReference>
<keyword evidence="6" id="KW-0722">Serine protease inhibitor</keyword>
<dbReference type="InterPro" id="IPR002890">
    <property type="entry name" value="MG2"/>
</dbReference>
<evidence type="ECO:0000259" key="11">
    <source>
        <dbReference type="SMART" id="SM01361"/>
    </source>
</evidence>
<dbReference type="InterPro" id="IPR011626">
    <property type="entry name" value="Alpha-macroglobulin_TED"/>
</dbReference>
<dbReference type="Pfam" id="PF07677">
    <property type="entry name" value="A2M_recep"/>
    <property type="match status" value="1"/>
</dbReference>
<dbReference type="Pfam" id="PF00207">
    <property type="entry name" value="A2M"/>
    <property type="match status" value="1"/>
</dbReference>
<dbReference type="STRING" id="7918.ENSLOCP00000004304"/>
<evidence type="ECO:0000256" key="5">
    <source>
        <dbReference type="ARBA" id="ARBA00022729"/>
    </source>
</evidence>
<dbReference type="Pfam" id="PF17791">
    <property type="entry name" value="MG3"/>
    <property type="match status" value="1"/>
</dbReference>
<evidence type="ECO:0000256" key="4">
    <source>
        <dbReference type="ARBA" id="ARBA00022690"/>
    </source>
</evidence>
<organism evidence="12 13">
    <name type="scientific">Lepisosteus oculatus</name>
    <name type="common">Spotted gar</name>
    <dbReference type="NCBI Taxonomy" id="7918"/>
    <lineage>
        <taxon>Eukaryota</taxon>
        <taxon>Metazoa</taxon>
        <taxon>Chordata</taxon>
        <taxon>Craniata</taxon>
        <taxon>Vertebrata</taxon>
        <taxon>Euteleostomi</taxon>
        <taxon>Actinopterygii</taxon>
        <taxon>Neopterygii</taxon>
        <taxon>Holostei</taxon>
        <taxon>Semionotiformes</taxon>
        <taxon>Lepisosteidae</taxon>
        <taxon>Lepisosteus</taxon>
    </lineage>
</organism>
<dbReference type="Gene3D" id="2.60.40.1930">
    <property type="match status" value="2"/>
</dbReference>
<dbReference type="CDD" id="cd02897">
    <property type="entry name" value="A2M_2"/>
    <property type="match status" value="1"/>
</dbReference>
<dbReference type="InterPro" id="IPR009048">
    <property type="entry name" value="A-macroglobulin_rcpt-bd"/>
</dbReference>
<dbReference type="SUPFAM" id="SSF49410">
    <property type="entry name" value="Alpha-macroglobulin receptor domain"/>
    <property type="match status" value="1"/>
</dbReference>
<dbReference type="GO" id="GO:0005615">
    <property type="term" value="C:extracellular space"/>
    <property type="evidence" value="ECO:0007669"/>
    <property type="project" value="InterPro"/>
</dbReference>
<dbReference type="KEGG" id="loc:102693186"/>
<dbReference type="InterPro" id="IPR014756">
    <property type="entry name" value="Ig_E-set"/>
</dbReference>
<keyword evidence="8" id="KW-0325">Glycoprotein</keyword>
<dbReference type="InterPro" id="IPR013783">
    <property type="entry name" value="Ig-like_fold"/>
</dbReference>
<sequence>MSAAPFQRSSLFQESEETSHITWAAPPSCISTLYRRPSLELVMWRVLLLAPLLLQTAVADPAPGPIYLVTVTSKTTGGSTETLCAQFFHPNETLSFTITLVTETRNLSLLEEQVKEKEFYRCIPFQVPTVNTNTVVQVRVTVRGQTVEMDKETKILIQPSETLTFIQTDKPVYKPGQTIKFRIVSLDSAFVPLETMYPTVELQDPSSNRIAQWLNRTSTSGIVDLSNPMSPEALQGSYVITAWSQTGKETTHSFEIKEYVLPKYEVKVHLPRVITIMDKEATFKVCGKYTYGKPVLGEVTATFCRKGYNYYWYRSSDTQDICTKYSLRTDRTGCATGTVDLTNYALNRTGYEDVFNLESYLEEDGTGVILRGSSTTEFSSDIIRIQFEDLPKGFKTGIPLTGKIKVTRPDSSPAAGEPVELVLAQGEIRQSQNFTTDSNGLVSFSLDTSSWKSDSASLSAEYRGSQDFEFEMDVRRPLYRSAFQSLLPFYSKSKSFLKIQPANGPLPCDKDEPIGVEYIIQGEELQTGQAYLDFYYLVVAKGSIVRNGRLEIQVKTGEVNKGELSLILEKTIELAPVAQVVVYTVLPNGEAVADSFDFEVQLCFKNKVSLKFSSSEELPGGDTTLSLQAQPGSLCALRAIDQSVLLMSPEKELNAQNVYRYLPIQKLSEYPYDALDKEEDVCIPNPIGPPGPFGMKRQRFFYFPYERKYDVYHIFQDVGLKIMTNSDIKKPVDCHFPMYDYMVGAAGPFQDNPVRKGFAEEQDSDPVPVMDFAVQSGMSSEPPKKTIRTYFPETWIWQLVPVGESGSVKMGETVPDTITKWEAGAFCTSPVGFGLAPSTQLTAFQPFFVEVTLPYSVIRSEVFQLKATVFNYLSKCIMVKASLAESSDFKSQPCDGCLYTQCLCAEESKTFTWILTATTLGEVNVSVTAEALKTEDLCGNEVATVPEKGRMDIIVRTLLVEAEGTEQTKSHNRLMCPADGPVKEQISLTLPEVIVEGSAKASISVLGDILGRAMKNLDKLLAMPFGCGEQNMILFSPNIYILKYLESTHQLTQEIKNRATGFLQSGYQRELNYKHDDGSYSAFGKSDESGNTWLTAFVLKSFGSARPYIFIDPQHTSEAKRWLSQLQRNDGCFESVGKLFHNEMKGGVSDEVSLTAYIVAGLLELEKNVTDPIIENSLSCLRPVIGNLNNTYTMALLSYTFTLAGDEAMRGRLLTELDALAKTTGGSRHWSRSEDDGETSSLDVEMTSYVLLALLSGPELPSFGLGYSSSIVRWLVKQQNPYGGFSSTQDTVVALQALALYGAATFSPEGSTTLTVRSAGDYRREFTVNQDTRLLYQEEMLKEVKGEYTLEAQGKSCIFVQIAQKYNIPPPPDFSAFTISAEAKGNCSGSGKKVLTVTVEVRYNGKRKETNMVIINVKLLSGFILVESSIPSLKGAVLVKRVDTDEGNVIIYLDNLESMIPVRYSFLISEDIPVRNLQPAIVKIYDYYQTRDEAVSQYTSPCAEDDTLNQV</sequence>
<dbReference type="Gene3D" id="2.60.120.1540">
    <property type="match status" value="1"/>
</dbReference>
<dbReference type="InParanoid" id="W5M7E6"/>
<evidence type="ECO:0000256" key="8">
    <source>
        <dbReference type="ARBA" id="ARBA00023180"/>
    </source>
</evidence>
<keyword evidence="7" id="KW-1015">Disulfide bond</keyword>
<reference evidence="12" key="2">
    <citation type="submission" date="2025-08" db="UniProtKB">
        <authorList>
            <consortium name="Ensembl"/>
        </authorList>
    </citation>
    <scope>IDENTIFICATION</scope>
</reference>
<dbReference type="Pfam" id="PF07703">
    <property type="entry name" value="A2M_BRD"/>
    <property type="match status" value="1"/>
</dbReference>
<dbReference type="PROSITE" id="PS00477">
    <property type="entry name" value="ALPHA_2_MACROGLOBULIN"/>
    <property type="match status" value="1"/>
</dbReference>
<dbReference type="Pfam" id="PF01835">
    <property type="entry name" value="MG2"/>
    <property type="match status" value="1"/>
</dbReference>
<evidence type="ECO:0000256" key="6">
    <source>
        <dbReference type="ARBA" id="ARBA00022900"/>
    </source>
</evidence>
<comment type="similarity">
    <text evidence="2">Belongs to the protease inhibitor I39 (alpha-2-macroglobulin) family.</text>
</comment>
<dbReference type="OrthoDB" id="9998011at2759"/>
<dbReference type="SUPFAM" id="SSF48239">
    <property type="entry name" value="Terpenoid cyclases/Protein prenyltransferases"/>
    <property type="match status" value="1"/>
</dbReference>
<reference evidence="12" key="3">
    <citation type="submission" date="2025-09" db="UniProtKB">
        <authorList>
            <consortium name="Ensembl"/>
        </authorList>
    </citation>
    <scope>IDENTIFICATION</scope>
</reference>
<evidence type="ECO:0000259" key="10">
    <source>
        <dbReference type="SMART" id="SM01360"/>
    </source>
</evidence>
<dbReference type="InterPro" id="IPR047565">
    <property type="entry name" value="Alpha-macroglob_thiol-ester_cl"/>
</dbReference>
<evidence type="ECO:0000256" key="7">
    <source>
        <dbReference type="ARBA" id="ARBA00023157"/>
    </source>
</evidence>
<evidence type="ECO:0000256" key="2">
    <source>
        <dbReference type="ARBA" id="ARBA00010952"/>
    </source>
</evidence>
<dbReference type="InterPro" id="IPR001599">
    <property type="entry name" value="Macroglobln_a2"/>
</dbReference>
<keyword evidence="3" id="KW-0964">Secreted</keyword>
<dbReference type="PANTHER" id="PTHR11412">
    <property type="entry name" value="MACROGLOBULIN / COMPLEMENT"/>
    <property type="match status" value="1"/>
</dbReference>
<evidence type="ECO:0000313" key="13">
    <source>
        <dbReference type="Proteomes" id="UP000018468"/>
    </source>
</evidence>
<dbReference type="SMART" id="SM01361">
    <property type="entry name" value="A2M_recep"/>
    <property type="match status" value="1"/>
</dbReference>
<evidence type="ECO:0000259" key="9">
    <source>
        <dbReference type="SMART" id="SM01359"/>
    </source>
</evidence>
<dbReference type="Gene3D" id="2.20.130.20">
    <property type="match status" value="1"/>
</dbReference>
<feature type="domain" description="Alpha-2-macroglobulin" evidence="10">
    <location>
        <begin position="794"/>
        <end position="883"/>
    </location>
</feature>
<dbReference type="SMART" id="SM01359">
    <property type="entry name" value="A2M_N_2"/>
    <property type="match status" value="1"/>
</dbReference>
<dbReference type="Pfam" id="PF07678">
    <property type="entry name" value="TED_complement"/>
    <property type="match status" value="1"/>
</dbReference>
<feature type="domain" description="Alpha-2-macroglobulin bait region" evidence="9">
    <location>
        <begin position="497"/>
        <end position="647"/>
    </location>
</feature>
<dbReference type="InterPro" id="IPR040839">
    <property type="entry name" value="MG4"/>
</dbReference>
<comment type="subcellular location">
    <subcellularLocation>
        <location evidence="1">Secreted</location>
    </subcellularLocation>
</comment>
<dbReference type="SMART" id="SM01360">
    <property type="entry name" value="A2M"/>
    <property type="match status" value="1"/>
</dbReference>
<dbReference type="Proteomes" id="UP000018468">
    <property type="component" value="Linkage group LG26"/>
</dbReference>
<evidence type="ECO:0000313" key="12">
    <source>
        <dbReference type="Ensembl" id="ENSLOCP00000004304.1"/>
    </source>
</evidence>
<dbReference type="Gene3D" id="1.50.10.20">
    <property type="match status" value="1"/>
</dbReference>
<keyword evidence="5" id="KW-0732">Signal</keyword>
<dbReference type="Gene3D" id="2.60.40.690">
    <property type="entry name" value="Alpha-macroglobulin, receptor-binding domain"/>
    <property type="match status" value="1"/>
</dbReference>
<keyword evidence="4" id="KW-0646">Protease inhibitor</keyword>
<dbReference type="FunFam" id="1.50.10.20:FF:000001">
    <property type="entry name" value="CD109 isoform 1"/>
    <property type="match status" value="1"/>
</dbReference>
<dbReference type="GO" id="GO:0004867">
    <property type="term" value="F:serine-type endopeptidase inhibitor activity"/>
    <property type="evidence" value="ECO:0007669"/>
    <property type="project" value="UniProtKB-KW"/>
</dbReference>
<dbReference type="GeneID" id="102693186"/>
<dbReference type="InterPro" id="IPR008930">
    <property type="entry name" value="Terpenoid_cyclase/PrenylTrfase"/>
</dbReference>
<dbReference type="OMA" id="PEKGRMD"/>
<dbReference type="eggNOG" id="KOG1366">
    <property type="taxonomic scope" value="Eukaryota"/>
</dbReference>
<feature type="domain" description="Alpha-macroglobulin receptor-binding" evidence="11">
    <location>
        <begin position="1410"/>
        <end position="1498"/>
    </location>
</feature>
<dbReference type="FunFam" id="2.60.40.1930:FF:000001">
    <property type="entry name" value="CD109 isoform 3"/>
    <property type="match status" value="1"/>
</dbReference>
<dbReference type="Ensembl" id="ENSLOCT00000004312.1">
    <property type="protein sequence ID" value="ENSLOCP00000004304.1"/>
    <property type="gene ID" value="ENSLOCG00000003597.1"/>
</dbReference>
<dbReference type="InterPro" id="IPR036595">
    <property type="entry name" value="A-macroglobulin_rcpt-bd_sf"/>
</dbReference>
<dbReference type="GeneTree" id="ENSGT00940000154904"/>
<dbReference type="Pfam" id="PF17789">
    <property type="entry name" value="MG4"/>
    <property type="match status" value="1"/>
</dbReference>
<dbReference type="FunCoup" id="W5M7E6">
    <property type="interactions" value="257"/>
</dbReference>
<dbReference type="EMBL" id="AHAT01024172">
    <property type="status" value="NOT_ANNOTATED_CDS"/>
    <property type="molecule type" value="Genomic_DNA"/>
</dbReference>
<evidence type="ECO:0000256" key="3">
    <source>
        <dbReference type="ARBA" id="ARBA00022525"/>
    </source>
</evidence>
<protein>
    <submittedName>
        <fullName evidence="12">Alpha-2-macroglobulin-like protein 1</fullName>
    </submittedName>
</protein>
<dbReference type="SUPFAM" id="SSF81296">
    <property type="entry name" value="E set domains"/>
    <property type="match status" value="1"/>
</dbReference>
<dbReference type="InterPro" id="IPR050473">
    <property type="entry name" value="A2M/Complement_sys"/>
</dbReference>
<dbReference type="Bgee" id="ENSLOCG00000003597">
    <property type="expression patterns" value="Expressed in liver and 13 other cell types or tissues"/>
</dbReference>
<dbReference type="InterPro" id="IPR011625">
    <property type="entry name" value="A2M_N_BRD"/>
</dbReference>
<accession>W5M7E6</accession>
<dbReference type="SMART" id="SM01419">
    <property type="entry name" value="Thiol-ester_cl"/>
    <property type="match status" value="1"/>
</dbReference>